<keyword evidence="1" id="KW-0677">Repeat</keyword>
<evidence type="ECO:0000313" key="4">
    <source>
        <dbReference type="Proteomes" id="UP001188597"/>
    </source>
</evidence>
<feature type="repeat" description="PPR" evidence="2">
    <location>
        <begin position="213"/>
        <end position="247"/>
    </location>
</feature>
<accession>A0AA88X543</accession>
<dbReference type="Pfam" id="PF13041">
    <property type="entry name" value="PPR_2"/>
    <property type="match status" value="1"/>
</dbReference>
<evidence type="ECO:0000256" key="1">
    <source>
        <dbReference type="ARBA" id="ARBA00022737"/>
    </source>
</evidence>
<dbReference type="InterPro" id="IPR011990">
    <property type="entry name" value="TPR-like_helical_dom_sf"/>
</dbReference>
<keyword evidence="4" id="KW-1185">Reference proteome</keyword>
<proteinExistence type="predicted"/>
<dbReference type="EMBL" id="JAVXUP010000075">
    <property type="protein sequence ID" value="KAK3039489.1"/>
    <property type="molecule type" value="Genomic_DNA"/>
</dbReference>
<dbReference type="PROSITE" id="PS51375">
    <property type="entry name" value="PPR"/>
    <property type="match status" value="3"/>
</dbReference>
<dbReference type="NCBIfam" id="TIGR00756">
    <property type="entry name" value="PPR"/>
    <property type="match status" value="3"/>
</dbReference>
<evidence type="ECO:0000313" key="3">
    <source>
        <dbReference type="EMBL" id="KAK3039489.1"/>
    </source>
</evidence>
<evidence type="ECO:0000256" key="2">
    <source>
        <dbReference type="PROSITE-ProRule" id="PRU00708"/>
    </source>
</evidence>
<dbReference type="GO" id="GO:0009451">
    <property type="term" value="P:RNA modification"/>
    <property type="evidence" value="ECO:0007669"/>
    <property type="project" value="InterPro"/>
</dbReference>
<dbReference type="InterPro" id="IPR046960">
    <property type="entry name" value="PPR_At4g14850-like_plant"/>
</dbReference>
<sequence length="299" mass="33333">MLRASQCLNSGNKLDSYVLVYLIRACTNLGHYFFGQQLHCHVLLSGFGSNVFVSTALVNFYVKFDLVTYAHKLFDEIPVPSVVSWNSLILGYVHSGQFRKALDSFLQLERSIIWSDSFSLTAALSASGQLSLLRLGKCLHSKIVKLGVECSLFVDNCLIDMYGKCGSVDDAIQMFHGMDNKDTITWNSVIAACARNQRLGQALSFLHNMPNPDTISYNEMINGIAQFGNIKDAIEILSTMPNSNSSSRNSVVTRYVNRGQAGEALDVFSKMHSSDVTMDQFTFSILLSDTKQKWIPFFQ</sequence>
<dbReference type="Pfam" id="PF01535">
    <property type="entry name" value="PPR"/>
    <property type="match status" value="4"/>
</dbReference>
<dbReference type="InterPro" id="IPR002885">
    <property type="entry name" value="PPR_rpt"/>
</dbReference>
<gene>
    <name evidence="3" type="ORF">RJ639_028071</name>
</gene>
<feature type="repeat" description="PPR" evidence="2">
    <location>
        <begin position="182"/>
        <end position="212"/>
    </location>
</feature>
<feature type="repeat" description="PPR" evidence="2">
    <location>
        <begin position="81"/>
        <end position="111"/>
    </location>
</feature>
<dbReference type="AlphaFoldDB" id="A0AA88X543"/>
<protein>
    <recommendedName>
        <fullName evidence="5">Pentatricopeptide repeat-containing protein</fullName>
    </recommendedName>
</protein>
<evidence type="ECO:0008006" key="5">
    <source>
        <dbReference type="Google" id="ProtNLM"/>
    </source>
</evidence>
<dbReference type="PANTHER" id="PTHR47926:SF347">
    <property type="entry name" value="PENTATRICOPEPTIDE REPEAT-CONTAINING PROTEIN"/>
    <property type="match status" value="1"/>
</dbReference>
<dbReference type="Gene3D" id="1.25.40.10">
    <property type="entry name" value="Tetratricopeptide repeat domain"/>
    <property type="match status" value="3"/>
</dbReference>
<dbReference type="Proteomes" id="UP001188597">
    <property type="component" value="Unassembled WGS sequence"/>
</dbReference>
<dbReference type="GO" id="GO:0003723">
    <property type="term" value="F:RNA binding"/>
    <property type="evidence" value="ECO:0007669"/>
    <property type="project" value="InterPro"/>
</dbReference>
<organism evidence="3 4">
    <name type="scientific">Escallonia herrerae</name>
    <dbReference type="NCBI Taxonomy" id="1293975"/>
    <lineage>
        <taxon>Eukaryota</taxon>
        <taxon>Viridiplantae</taxon>
        <taxon>Streptophyta</taxon>
        <taxon>Embryophyta</taxon>
        <taxon>Tracheophyta</taxon>
        <taxon>Spermatophyta</taxon>
        <taxon>Magnoliopsida</taxon>
        <taxon>eudicotyledons</taxon>
        <taxon>Gunneridae</taxon>
        <taxon>Pentapetalae</taxon>
        <taxon>asterids</taxon>
        <taxon>campanulids</taxon>
        <taxon>Escalloniales</taxon>
        <taxon>Escalloniaceae</taxon>
        <taxon>Escallonia</taxon>
    </lineage>
</organism>
<dbReference type="PANTHER" id="PTHR47926">
    <property type="entry name" value="PENTATRICOPEPTIDE REPEAT-CONTAINING PROTEIN"/>
    <property type="match status" value="1"/>
</dbReference>
<name>A0AA88X543_9ASTE</name>
<comment type="caution">
    <text evidence="3">The sequence shown here is derived from an EMBL/GenBank/DDBJ whole genome shotgun (WGS) entry which is preliminary data.</text>
</comment>
<reference evidence="3" key="1">
    <citation type="submission" date="2022-12" db="EMBL/GenBank/DDBJ databases">
        <title>Draft genome assemblies for two species of Escallonia (Escalloniales).</title>
        <authorList>
            <person name="Chanderbali A."/>
            <person name="Dervinis C."/>
            <person name="Anghel I."/>
            <person name="Soltis D."/>
            <person name="Soltis P."/>
            <person name="Zapata F."/>
        </authorList>
    </citation>
    <scope>NUCLEOTIDE SEQUENCE</scope>
    <source>
        <strain evidence="3">UCBG64.0493</strain>
        <tissue evidence="3">Leaf</tissue>
    </source>
</reference>